<accession>A0A8H4LDN4</accession>
<comment type="caution">
    <text evidence="2">The sequence shown here is derived from an EMBL/GenBank/DDBJ whole genome shotgun (WGS) entry which is preliminary data.</text>
</comment>
<dbReference type="OrthoDB" id="5242875at2759"/>
<keyword evidence="3" id="KW-1185">Reference proteome</keyword>
<evidence type="ECO:0000313" key="2">
    <source>
        <dbReference type="EMBL" id="KAF4465763.1"/>
    </source>
</evidence>
<dbReference type="Proteomes" id="UP000554235">
    <property type="component" value="Unassembled WGS sequence"/>
</dbReference>
<dbReference type="EMBL" id="JAADYS010000984">
    <property type="protein sequence ID" value="KAF4465763.1"/>
    <property type="molecule type" value="Genomic_DNA"/>
</dbReference>
<evidence type="ECO:0000313" key="3">
    <source>
        <dbReference type="Proteomes" id="UP000554235"/>
    </source>
</evidence>
<gene>
    <name evidence="2" type="ORF">FALBO_7397</name>
</gene>
<reference evidence="2 3" key="1">
    <citation type="submission" date="2020-01" db="EMBL/GenBank/DDBJ databases">
        <title>Identification and distribution of gene clusters putatively required for synthesis of sphingolipid metabolism inhibitors in phylogenetically diverse species of the filamentous fungus Fusarium.</title>
        <authorList>
            <person name="Kim H.-S."/>
            <person name="Busman M."/>
            <person name="Brown D.W."/>
            <person name="Divon H."/>
            <person name="Uhlig S."/>
            <person name="Proctor R.H."/>
        </authorList>
    </citation>
    <scope>NUCLEOTIDE SEQUENCE [LARGE SCALE GENOMIC DNA]</scope>
    <source>
        <strain evidence="2 3">NRRL 20459</strain>
    </source>
</reference>
<proteinExistence type="predicted"/>
<evidence type="ECO:0000256" key="1">
    <source>
        <dbReference type="SAM" id="MobiDB-lite"/>
    </source>
</evidence>
<dbReference type="AlphaFoldDB" id="A0A8H4LDN4"/>
<protein>
    <submittedName>
        <fullName evidence="2">Uncharacterized protein</fullName>
    </submittedName>
</protein>
<organism evidence="2 3">
    <name type="scientific">Fusarium albosuccineum</name>
    <dbReference type="NCBI Taxonomy" id="1237068"/>
    <lineage>
        <taxon>Eukaryota</taxon>
        <taxon>Fungi</taxon>
        <taxon>Dikarya</taxon>
        <taxon>Ascomycota</taxon>
        <taxon>Pezizomycotina</taxon>
        <taxon>Sordariomycetes</taxon>
        <taxon>Hypocreomycetidae</taxon>
        <taxon>Hypocreales</taxon>
        <taxon>Nectriaceae</taxon>
        <taxon>Fusarium</taxon>
        <taxon>Fusarium decemcellulare species complex</taxon>
    </lineage>
</organism>
<sequence length="585" mass="65204">MSAPLVSGGVLNQTRYPPSDGSPAVPSTSFITHTVPVIYENSIIVAASHLNVNQGHLCADGWFLSDFYAFNYLLKGLGETQTWLIAADPQKLLRSDHPHTKKYLHGNPHQSRKVVLSEDLLDRDELTPVTVVKNTEMIPRFLKEVRQQSEIAVKQSAPLVLFLFCHGLENFSFLLDCGQQRKGLSPTQIKEAIEPGCRTTLITTACHSSGWAVRTLRIPSHVPLNATVMAAAEADAQSNSWHKSLKSGRVFGSIFASSVIEALTSTTSPLLVVEASEPSKEVELQPENPTPRQTATYNTLCQSILNVCRDRVTRLWQFQTFTFSAQHNAWAHSWTGRTGIPLSHFEERWKALETVPYTGSYQNKSYMDPDPSNPAFQGSAGPSMTAGELTDEMTALMVRNRVSKMVDLFLQTCPGDWDSGFGPLTRSELQSAVKGGSEQELNKASGCICFRWELGLYADQLVEEFALPRPGGAEMCVLWDSQQWVLEKRKYKLNGLVWDLLSGDGFTLFPAGGQGPPFTRFRRYMAAAVTMKELPEDETKVLVAKLIDRLAEVREFMKQRAIDEPGIRENARQWLKEIGRKVRAL</sequence>
<name>A0A8H4LDN4_9HYPO</name>
<feature type="region of interest" description="Disordered" evidence="1">
    <location>
        <begin position="1"/>
        <end position="23"/>
    </location>
</feature>